<proteinExistence type="predicted"/>
<dbReference type="OrthoDB" id="1786973at2759"/>
<evidence type="ECO:0000256" key="1">
    <source>
        <dbReference type="SAM" id="MobiDB-lite"/>
    </source>
</evidence>
<feature type="region of interest" description="Disordered" evidence="1">
    <location>
        <begin position="1"/>
        <end position="20"/>
    </location>
</feature>
<dbReference type="Proteomes" id="UP000626092">
    <property type="component" value="Unassembled WGS sequence"/>
</dbReference>
<comment type="caution">
    <text evidence="2">The sequence shown here is derived from an EMBL/GenBank/DDBJ whole genome shotgun (WGS) entry which is preliminary data.</text>
</comment>
<keyword evidence="3" id="KW-1185">Reference proteome</keyword>
<dbReference type="EMBL" id="WJXA01000012">
    <property type="protein sequence ID" value="KAF7125110.1"/>
    <property type="molecule type" value="Genomic_DNA"/>
</dbReference>
<reference evidence="2" key="1">
    <citation type="submission" date="2019-11" db="EMBL/GenBank/DDBJ databases">
        <authorList>
            <person name="Liu Y."/>
            <person name="Hou J."/>
            <person name="Li T.-Q."/>
            <person name="Guan C.-H."/>
            <person name="Wu X."/>
            <person name="Wu H.-Z."/>
            <person name="Ling F."/>
            <person name="Zhang R."/>
            <person name="Shi X.-G."/>
            <person name="Ren J.-P."/>
            <person name="Chen E.-F."/>
            <person name="Sun J.-M."/>
        </authorList>
    </citation>
    <scope>NUCLEOTIDE SEQUENCE</scope>
    <source>
        <strain evidence="2">Adult_tree_wgs_1</strain>
        <tissue evidence="2">Leaves</tissue>
    </source>
</reference>
<evidence type="ECO:0000313" key="3">
    <source>
        <dbReference type="Proteomes" id="UP000626092"/>
    </source>
</evidence>
<evidence type="ECO:0000313" key="2">
    <source>
        <dbReference type="EMBL" id="KAF7125110.1"/>
    </source>
</evidence>
<accession>A0A834G564</accession>
<name>A0A834G564_RHOSS</name>
<sequence length="223" mass="23931">MADRWTTPTNSEPMNSTSHLRLSKHLRKTFRTKQKNVCDSLIGGPSTAVGSGSNSQSIVNLGCHLQKAQVKINDSLSPGRGPVGLGCIENVGPLFSFGTSQPESLDVGLGVKDPNQFMEVLVLNATETGGIRKEKSVWVLPNSIKGNSRGRKQGTIKKQQILVSGVSRENDKAVSFSRTANKRQVDMLEQGELAEQAGKRVFLGNISNSIGVEEAYPTGPPTS</sequence>
<organism evidence="2 3">
    <name type="scientific">Rhododendron simsii</name>
    <name type="common">Sims's rhododendron</name>
    <dbReference type="NCBI Taxonomy" id="118357"/>
    <lineage>
        <taxon>Eukaryota</taxon>
        <taxon>Viridiplantae</taxon>
        <taxon>Streptophyta</taxon>
        <taxon>Embryophyta</taxon>
        <taxon>Tracheophyta</taxon>
        <taxon>Spermatophyta</taxon>
        <taxon>Magnoliopsida</taxon>
        <taxon>eudicotyledons</taxon>
        <taxon>Gunneridae</taxon>
        <taxon>Pentapetalae</taxon>
        <taxon>asterids</taxon>
        <taxon>Ericales</taxon>
        <taxon>Ericaceae</taxon>
        <taxon>Ericoideae</taxon>
        <taxon>Rhodoreae</taxon>
        <taxon>Rhododendron</taxon>
    </lineage>
</organism>
<gene>
    <name evidence="2" type="ORF">RHSIM_Rhsim12G0091900</name>
</gene>
<protein>
    <submittedName>
        <fullName evidence="2">Uncharacterized protein</fullName>
    </submittedName>
</protein>
<dbReference type="AlphaFoldDB" id="A0A834G564"/>